<evidence type="ECO:0000313" key="1">
    <source>
        <dbReference type="EMBL" id="TQE99071.1"/>
    </source>
</evidence>
<proteinExistence type="predicted"/>
<dbReference type="AlphaFoldDB" id="A0A540VQN4"/>
<evidence type="ECO:0000313" key="2">
    <source>
        <dbReference type="Proteomes" id="UP000315400"/>
    </source>
</evidence>
<protein>
    <recommendedName>
        <fullName evidence="3">DUF3405 domain-containing protein</fullName>
    </recommendedName>
</protein>
<sequence>MCQQVLLFAVHELSAQTVDAFRALCASVPTSFRVILFFDAERIKERDAREVGGQNVLPRHESDWRAYKKVSPYFRRAIPGNWDGHLIKAGAQVGNWRFLWYMEYDVRFSGDWSYFFGAMDSSDADLLTTTIIRRTNIPDWPLWKSLQPPSGVEMPAWNGTLRAFMPLMRISAEGLRCVREDYDRGWTGHLECVLPTVIYQNRLSLEDLGGHGEFVREEHRGRFYRNTPENNWLSPGTFVFQPKLRQMGSEENMLWHPVKDSGMRGWYERDTQSAGSRVVARIRRAAAQLLK</sequence>
<comment type="caution">
    <text evidence="1">The sequence shown here is derived from an EMBL/GenBank/DDBJ whole genome shotgun (WGS) entry which is preliminary data.</text>
</comment>
<gene>
    <name evidence="1" type="ORF">FKY71_10480</name>
</gene>
<dbReference type="Proteomes" id="UP000315400">
    <property type="component" value="Unassembled WGS sequence"/>
</dbReference>
<dbReference type="EMBL" id="VIFK01000096">
    <property type="protein sequence ID" value="TQE99071.1"/>
    <property type="molecule type" value="Genomic_DNA"/>
</dbReference>
<evidence type="ECO:0008006" key="3">
    <source>
        <dbReference type="Google" id="ProtNLM"/>
    </source>
</evidence>
<reference evidence="1 2" key="1">
    <citation type="submission" date="2019-06" db="EMBL/GenBank/DDBJ databases">
        <title>Metagenome assembled Genome of Spiribacter salinus SL48-SHIP from the microbial mat of Salt Lake 48 (Novosibirsk region, Russia).</title>
        <authorList>
            <person name="Shipova A."/>
            <person name="Rozanov A.S."/>
            <person name="Bryanskaya A.V."/>
            <person name="Peltek S.E."/>
        </authorList>
    </citation>
    <scope>NUCLEOTIDE SEQUENCE [LARGE SCALE GENOMIC DNA]</scope>
    <source>
        <strain evidence="1">SL48-SHIP-2</strain>
    </source>
</reference>
<organism evidence="1 2">
    <name type="scientific">Spiribacter salinus</name>
    <dbReference type="NCBI Taxonomy" id="1335746"/>
    <lineage>
        <taxon>Bacteria</taxon>
        <taxon>Pseudomonadati</taxon>
        <taxon>Pseudomonadota</taxon>
        <taxon>Gammaproteobacteria</taxon>
        <taxon>Chromatiales</taxon>
        <taxon>Ectothiorhodospiraceae</taxon>
        <taxon>Spiribacter</taxon>
    </lineage>
</organism>
<name>A0A540VQN4_9GAMM</name>
<accession>A0A540VQN4</accession>